<dbReference type="InterPro" id="IPR017451">
    <property type="entry name" value="F-box-assoc_interact_dom"/>
</dbReference>
<proteinExistence type="predicted"/>
<dbReference type="Proteomes" id="UP000230069">
    <property type="component" value="Unassembled WGS sequence"/>
</dbReference>
<organism evidence="2 3">
    <name type="scientific">Aquilegia coerulea</name>
    <name type="common">Rocky mountain columbine</name>
    <dbReference type="NCBI Taxonomy" id="218851"/>
    <lineage>
        <taxon>Eukaryota</taxon>
        <taxon>Viridiplantae</taxon>
        <taxon>Streptophyta</taxon>
        <taxon>Embryophyta</taxon>
        <taxon>Tracheophyta</taxon>
        <taxon>Spermatophyta</taxon>
        <taxon>Magnoliopsida</taxon>
        <taxon>Ranunculales</taxon>
        <taxon>Ranunculaceae</taxon>
        <taxon>Thalictroideae</taxon>
        <taxon>Aquilegia</taxon>
    </lineage>
</organism>
<keyword evidence="3" id="KW-1185">Reference proteome</keyword>
<dbReference type="InParanoid" id="A0A2G5C2J0"/>
<accession>A0A2G5C2J0</accession>
<evidence type="ECO:0000313" key="3">
    <source>
        <dbReference type="Proteomes" id="UP000230069"/>
    </source>
</evidence>
<evidence type="ECO:0000259" key="1">
    <source>
        <dbReference type="Pfam" id="PF08268"/>
    </source>
</evidence>
<dbReference type="Pfam" id="PF08268">
    <property type="entry name" value="FBA_3"/>
    <property type="match status" value="1"/>
</dbReference>
<reference evidence="2 3" key="1">
    <citation type="submission" date="2017-09" db="EMBL/GenBank/DDBJ databases">
        <title>WGS assembly of Aquilegia coerulea Goldsmith.</title>
        <authorList>
            <person name="Hodges S."/>
            <person name="Kramer E."/>
            <person name="Nordborg M."/>
            <person name="Tomkins J."/>
            <person name="Borevitz J."/>
            <person name="Derieg N."/>
            <person name="Yan J."/>
            <person name="Mihaltcheva S."/>
            <person name="Hayes R.D."/>
            <person name="Rokhsar D."/>
        </authorList>
    </citation>
    <scope>NUCLEOTIDE SEQUENCE [LARGE SCALE GENOMIC DNA]</scope>
    <source>
        <strain evidence="3">cv. Goldsmith</strain>
    </source>
</reference>
<dbReference type="NCBIfam" id="TIGR01640">
    <property type="entry name" value="F_box_assoc_1"/>
    <property type="match status" value="1"/>
</dbReference>
<dbReference type="InterPro" id="IPR013187">
    <property type="entry name" value="F-box-assoc_dom_typ3"/>
</dbReference>
<sequence length="217" mass="24377">MNVYSVKSASFLTISMIPCIISKTKGFGIFLNGSIHWVAQFKNENVQTIIAFDIEERVFRHVLKPIDVDQENDITIGDLGGQLCLLCKGFGSGIEIWVMKNYGWPYEFNKKLQKELRPMCFDKNGEVLLKSGSDLVLYNPKKKTLRNLEIHGISETDCFVKESIVTHIASLVQLKSGTYLGTDIGDEGKDDDIGEDHIVKWHGEGQCIFIAIDGVLF</sequence>
<gene>
    <name evidence="2" type="ORF">AQUCO_11200004v1</name>
</gene>
<feature type="domain" description="F-box associated beta-propeller type 3" evidence="1">
    <location>
        <begin position="24"/>
        <end position="158"/>
    </location>
</feature>
<dbReference type="AlphaFoldDB" id="A0A2G5C2J0"/>
<protein>
    <recommendedName>
        <fullName evidence="1">F-box associated beta-propeller type 3 domain-containing protein</fullName>
    </recommendedName>
</protein>
<evidence type="ECO:0000313" key="2">
    <source>
        <dbReference type="EMBL" id="PIA25494.1"/>
    </source>
</evidence>
<dbReference type="EMBL" id="KZ305128">
    <property type="protein sequence ID" value="PIA25494.1"/>
    <property type="molecule type" value="Genomic_DNA"/>
</dbReference>
<dbReference type="OrthoDB" id="591557at2759"/>
<name>A0A2G5C2J0_AQUCA</name>